<feature type="compositionally biased region" description="Basic and acidic residues" evidence="1">
    <location>
        <begin position="19"/>
        <end position="32"/>
    </location>
</feature>
<name>H8FN54_MAGML</name>
<dbReference type="STRING" id="1150626.PHAMO_10217"/>
<feature type="region of interest" description="Disordered" evidence="1">
    <location>
        <begin position="1"/>
        <end position="33"/>
    </location>
</feature>
<dbReference type="eggNOG" id="ENOG502ZCPF">
    <property type="taxonomic scope" value="Bacteria"/>
</dbReference>
<dbReference type="Proteomes" id="UP000004169">
    <property type="component" value="Unassembled WGS sequence"/>
</dbReference>
<dbReference type="AlphaFoldDB" id="H8FN54"/>
<proteinExistence type="predicted"/>
<gene>
    <name evidence="2" type="ORF">PHAMO_10217</name>
</gene>
<sequence>MRFREFMAEEATATPYSDSLKRQADTKADQAKRMKQAATLQKKREQVAKANDTACKRQGELLAQARETARAGM</sequence>
<keyword evidence="3" id="KW-1185">Reference proteome</keyword>
<accession>H8FN54</accession>
<evidence type="ECO:0000313" key="3">
    <source>
        <dbReference type="Proteomes" id="UP000004169"/>
    </source>
</evidence>
<reference evidence="2 3" key="1">
    <citation type="journal article" date="2012" name="J. Bacteriol.">
        <title>Draft Genome Sequence of the Purple Photosynthetic Bacterium Phaeospirillum molischianum DSM120, a Particularly Versatile Bacterium.</title>
        <authorList>
            <person name="Duquesne K."/>
            <person name="Prima V."/>
            <person name="Ji B."/>
            <person name="Rouy Z."/>
            <person name="Medigue C."/>
            <person name="Talla E."/>
            <person name="Sturgis J.N."/>
        </authorList>
    </citation>
    <scope>NUCLEOTIDE SEQUENCE [LARGE SCALE GENOMIC DNA]</scope>
    <source>
        <strain evidence="3">DSM120</strain>
    </source>
</reference>
<organism evidence="2 3">
    <name type="scientific">Magnetospirillum molischianum DSM 120</name>
    <dbReference type="NCBI Taxonomy" id="1150626"/>
    <lineage>
        <taxon>Bacteria</taxon>
        <taxon>Pseudomonadati</taxon>
        <taxon>Pseudomonadota</taxon>
        <taxon>Alphaproteobacteria</taxon>
        <taxon>Rhodospirillales</taxon>
        <taxon>Rhodospirillaceae</taxon>
        <taxon>Magnetospirillum</taxon>
    </lineage>
</organism>
<protein>
    <submittedName>
        <fullName evidence="2">Uncharacterized protein</fullName>
    </submittedName>
</protein>
<dbReference type="EMBL" id="CAHP01000001">
    <property type="protein sequence ID" value="CCG39792.1"/>
    <property type="molecule type" value="Genomic_DNA"/>
</dbReference>
<evidence type="ECO:0000256" key="1">
    <source>
        <dbReference type="SAM" id="MobiDB-lite"/>
    </source>
</evidence>
<comment type="caution">
    <text evidence="2">The sequence shown here is derived from an EMBL/GenBank/DDBJ whole genome shotgun (WGS) entry which is preliminary data.</text>
</comment>
<evidence type="ECO:0000313" key="2">
    <source>
        <dbReference type="EMBL" id="CCG39792.1"/>
    </source>
</evidence>